<dbReference type="AlphaFoldDB" id="A0A835K6Y1"/>
<keyword evidence="2" id="KW-1185">Reference proteome</keyword>
<protein>
    <submittedName>
        <fullName evidence="1">Uncharacterized protein</fullName>
    </submittedName>
</protein>
<dbReference type="Proteomes" id="UP000657918">
    <property type="component" value="Unassembled WGS sequence"/>
</dbReference>
<reference evidence="1 2" key="1">
    <citation type="submission" date="2020-10" db="EMBL/GenBank/DDBJ databases">
        <title>Plant Genome Project.</title>
        <authorList>
            <person name="Zhang R.-G."/>
        </authorList>
    </citation>
    <scope>NUCLEOTIDE SEQUENCE [LARGE SCALE GENOMIC DNA]</scope>
    <source>
        <strain evidence="1">FAFU-HL-1</strain>
        <tissue evidence="1">Leaf</tissue>
    </source>
</reference>
<name>A0A835K6Y1_9ROSI</name>
<comment type="caution">
    <text evidence="1">The sequence shown here is derived from an EMBL/GenBank/DDBJ whole genome shotgun (WGS) entry which is preliminary data.</text>
</comment>
<dbReference type="EMBL" id="JADGMS010000003">
    <property type="protein sequence ID" value="KAF9685292.1"/>
    <property type="molecule type" value="Genomic_DNA"/>
</dbReference>
<sequence length="77" mass="8360">MSKSLSDHMFYLLAVKPNMLPKGISDSGSGYQDELENAIAISIDTTATIPGAYGSSKYLLVHGCKLAQQLQKLEIEK</sequence>
<evidence type="ECO:0000313" key="2">
    <source>
        <dbReference type="Proteomes" id="UP000657918"/>
    </source>
</evidence>
<evidence type="ECO:0000313" key="1">
    <source>
        <dbReference type="EMBL" id="KAF9685292.1"/>
    </source>
</evidence>
<gene>
    <name evidence="1" type="ORF">SADUNF_Sadunf03G0039400</name>
</gene>
<accession>A0A835K6Y1</accession>
<proteinExistence type="predicted"/>
<organism evidence="1 2">
    <name type="scientific">Salix dunnii</name>
    <dbReference type="NCBI Taxonomy" id="1413687"/>
    <lineage>
        <taxon>Eukaryota</taxon>
        <taxon>Viridiplantae</taxon>
        <taxon>Streptophyta</taxon>
        <taxon>Embryophyta</taxon>
        <taxon>Tracheophyta</taxon>
        <taxon>Spermatophyta</taxon>
        <taxon>Magnoliopsida</taxon>
        <taxon>eudicotyledons</taxon>
        <taxon>Gunneridae</taxon>
        <taxon>Pentapetalae</taxon>
        <taxon>rosids</taxon>
        <taxon>fabids</taxon>
        <taxon>Malpighiales</taxon>
        <taxon>Salicaceae</taxon>
        <taxon>Saliceae</taxon>
        <taxon>Salix</taxon>
    </lineage>
</organism>
<dbReference type="OrthoDB" id="10527042at2759"/>